<keyword evidence="1" id="KW-0812">Transmembrane</keyword>
<reference evidence="2" key="2">
    <citation type="journal article" date="2020" name="Nat. Commun.">
        <title>Large-scale genome sequencing of mycorrhizal fungi provides insights into the early evolution of symbiotic traits.</title>
        <authorList>
            <person name="Miyauchi S."/>
            <person name="Kiss E."/>
            <person name="Kuo A."/>
            <person name="Drula E."/>
            <person name="Kohler A."/>
            <person name="Sanchez-Garcia M."/>
            <person name="Morin E."/>
            <person name="Andreopoulos B."/>
            <person name="Barry K.W."/>
            <person name="Bonito G."/>
            <person name="Buee M."/>
            <person name="Carver A."/>
            <person name="Chen C."/>
            <person name="Cichocki N."/>
            <person name="Clum A."/>
            <person name="Culley D."/>
            <person name="Crous P.W."/>
            <person name="Fauchery L."/>
            <person name="Girlanda M."/>
            <person name="Hayes R.D."/>
            <person name="Keri Z."/>
            <person name="LaButti K."/>
            <person name="Lipzen A."/>
            <person name="Lombard V."/>
            <person name="Magnuson J."/>
            <person name="Maillard F."/>
            <person name="Murat C."/>
            <person name="Nolan M."/>
            <person name="Ohm R.A."/>
            <person name="Pangilinan J."/>
            <person name="Pereira M.F."/>
            <person name="Perotto S."/>
            <person name="Peter M."/>
            <person name="Pfister S."/>
            <person name="Riley R."/>
            <person name="Sitrit Y."/>
            <person name="Stielow J.B."/>
            <person name="Szollosi G."/>
            <person name="Zifcakova L."/>
            <person name="Stursova M."/>
            <person name="Spatafora J.W."/>
            <person name="Tedersoo L."/>
            <person name="Vaario L.M."/>
            <person name="Yamada A."/>
            <person name="Yan M."/>
            <person name="Wang P."/>
            <person name="Xu J."/>
            <person name="Bruns T."/>
            <person name="Baldrian P."/>
            <person name="Vilgalys R."/>
            <person name="Dunand C."/>
            <person name="Henrissat B."/>
            <person name="Grigoriev I.V."/>
            <person name="Hibbett D."/>
            <person name="Nagy L.G."/>
            <person name="Martin F.M."/>
        </authorList>
    </citation>
    <scope>NUCLEOTIDE SEQUENCE</scope>
    <source>
        <strain evidence="2">Prilba</strain>
    </source>
</reference>
<dbReference type="OrthoDB" id="3190436at2759"/>
<dbReference type="Proteomes" id="UP000759537">
    <property type="component" value="Unassembled WGS sequence"/>
</dbReference>
<comment type="caution">
    <text evidence="2">The sequence shown here is derived from an EMBL/GenBank/DDBJ whole genome shotgun (WGS) entry which is preliminary data.</text>
</comment>
<dbReference type="AlphaFoldDB" id="A0A9P5N0A1"/>
<evidence type="ECO:0000313" key="3">
    <source>
        <dbReference type="Proteomes" id="UP000759537"/>
    </source>
</evidence>
<gene>
    <name evidence="2" type="ORF">DFH94DRAFT_824328</name>
</gene>
<protein>
    <submittedName>
        <fullName evidence="2">Uncharacterized protein</fullName>
    </submittedName>
</protein>
<keyword evidence="1" id="KW-0472">Membrane</keyword>
<accession>A0A9P5N0A1</accession>
<keyword evidence="3" id="KW-1185">Reference proteome</keyword>
<proteinExistence type="predicted"/>
<dbReference type="EMBL" id="WHVB01000005">
    <property type="protein sequence ID" value="KAF8482927.1"/>
    <property type="molecule type" value="Genomic_DNA"/>
</dbReference>
<sequence length="172" mass="18905">MPLSQHCKYYNNGPTIPTRSTLAFSSAPFARRRASTPHPHPTTLCLVLTIASTRFITFSKQSEATSNTTTHTSTLILAYLSLLCSMLGALSGALSGSVVRTGYQDQLAFVEGPGRPTSAKINQSHANAWLSDLLFQLSAPRWLIQRRWDCRELSPVRMPKSISSCPVPRSQL</sequence>
<evidence type="ECO:0000256" key="1">
    <source>
        <dbReference type="SAM" id="Phobius"/>
    </source>
</evidence>
<feature type="transmembrane region" description="Helical" evidence="1">
    <location>
        <begin position="76"/>
        <end position="99"/>
    </location>
</feature>
<evidence type="ECO:0000313" key="2">
    <source>
        <dbReference type="EMBL" id="KAF8482927.1"/>
    </source>
</evidence>
<organism evidence="2 3">
    <name type="scientific">Russula ochroleuca</name>
    <dbReference type="NCBI Taxonomy" id="152965"/>
    <lineage>
        <taxon>Eukaryota</taxon>
        <taxon>Fungi</taxon>
        <taxon>Dikarya</taxon>
        <taxon>Basidiomycota</taxon>
        <taxon>Agaricomycotina</taxon>
        <taxon>Agaricomycetes</taxon>
        <taxon>Russulales</taxon>
        <taxon>Russulaceae</taxon>
        <taxon>Russula</taxon>
    </lineage>
</organism>
<keyword evidence="1" id="KW-1133">Transmembrane helix</keyword>
<reference evidence="2" key="1">
    <citation type="submission" date="2019-10" db="EMBL/GenBank/DDBJ databases">
        <authorList>
            <consortium name="DOE Joint Genome Institute"/>
            <person name="Kuo A."/>
            <person name="Miyauchi S."/>
            <person name="Kiss E."/>
            <person name="Drula E."/>
            <person name="Kohler A."/>
            <person name="Sanchez-Garcia M."/>
            <person name="Andreopoulos B."/>
            <person name="Barry K.W."/>
            <person name="Bonito G."/>
            <person name="Buee M."/>
            <person name="Carver A."/>
            <person name="Chen C."/>
            <person name="Cichocki N."/>
            <person name="Clum A."/>
            <person name="Culley D."/>
            <person name="Crous P.W."/>
            <person name="Fauchery L."/>
            <person name="Girlanda M."/>
            <person name="Hayes R."/>
            <person name="Keri Z."/>
            <person name="LaButti K."/>
            <person name="Lipzen A."/>
            <person name="Lombard V."/>
            <person name="Magnuson J."/>
            <person name="Maillard F."/>
            <person name="Morin E."/>
            <person name="Murat C."/>
            <person name="Nolan M."/>
            <person name="Ohm R."/>
            <person name="Pangilinan J."/>
            <person name="Pereira M."/>
            <person name="Perotto S."/>
            <person name="Peter M."/>
            <person name="Riley R."/>
            <person name="Sitrit Y."/>
            <person name="Stielow B."/>
            <person name="Szollosi G."/>
            <person name="Zifcakova L."/>
            <person name="Stursova M."/>
            <person name="Spatafora J.W."/>
            <person name="Tedersoo L."/>
            <person name="Vaario L.-M."/>
            <person name="Yamada A."/>
            <person name="Yan M."/>
            <person name="Wang P."/>
            <person name="Xu J."/>
            <person name="Bruns T."/>
            <person name="Baldrian P."/>
            <person name="Vilgalys R."/>
            <person name="Henrissat B."/>
            <person name="Grigoriev I.V."/>
            <person name="Hibbett D."/>
            <person name="Nagy L.G."/>
            <person name="Martin F.M."/>
        </authorList>
    </citation>
    <scope>NUCLEOTIDE SEQUENCE</scope>
    <source>
        <strain evidence="2">Prilba</strain>
    </source>
</reference>
<name>A0A9P5N0A1_9AGAM</name>